<dbReference type="EMBL" id="JBJKBG010000001">
    <property type="protein sequence ID" value="KAL3753559.1"/>
    <property type="molecule type" value="Genomic_DNA"/>
</dbReference>
<dbReference type="AlphaFoldDB" id="A0ABD3LP65"/>
<dbReference type="Proteomes" id="UP001634007">
    <property type="component" value="Unassembled WGS sequence"/>
</dbReference>
<name>A0ABD3LP65_EUCGL</name>
<evidence type="ECO:0000256" key="13">
    <source>
        <dbReference type="SAM" id="SignalP"/>
    </source>
</evidence>
<dbReference type="PANTHER" id="PTHR27000">
    <property type="entry name" value="LEUCINE-RICH REPEAT RECEPTOR-LIKE PROTEIN KINASE FAMILY PROTEIN-RELATED"/>
    <property type="match status" value="1"/>
</dbReference>
<dbReference type="Gene3D" id="3.80.10.10">
    <property type="entry name" value="Ribonuclease Inhibitor"/>
    <property type="match status" value="5"/>
</dbReference>
<comment type="subcellular location">
    <subcellularLocation>
        <location evidence="1">Cell membrane</location>
        <topology evidence="1">Single-pass type I membrane protein</topology>
    </subcellularLocation>
</comment>
<evidence type="ECO:0000256" key="3">
    <source>
        <dbReference type="ARBA" id="ARBA00022475"/>
    </source>
</evidence>
<keyword evidence="10" id="KW-0675">Receptor</keyword>
<dbReference type="InterPro" id="IPR001611">
    <property type="entry name" value="Leu-rich_rpt"/>
</dbReference>
<sequence length="1002" mass="109740">MNGSIFSWLILAISTISIFSNEARASASAQCLGIDQRSLLLELRNNLIFNASKSSKLVQWDQSADSWSGVTCEDGLVVGLDLSVESISGGINGSSSLFKLVFLRSLNLAFNDFNYTAISLGLANLNRLENLNLSYVGFVGQIPTKLSRLTKLRTLDLSSTLLKLEKPNLRSLIEDLGELRELYLNGVNLSAEGSEWCDALSSSVPKLEVLSMSYCSLSGPIGASLMSLANLSVIQLNDNNLSTTVPSFLANFSSLKTLSLRDCGLQGEFPQKFLQVQTLQNLDLSGNELLQVSLPDFMEDSSLETLVMPGTNILGRIPDSIDNLRKLSWLDLSNCNLSGSIPSSMKNLSELTYLDLSFNSLTSSVPPLGASRNLTQIYLCDNTLRDHISSVGWEDLLNLELLYLQNNSLEGDIPPALFTLPRLERIFLSYNRFNGRLIIHPNASSDQLSMLSLSSNQLQGSIPASIFKLQGLSYLFLSSNNFSDSMNIDVLQGLGNLTNLDLSYNGMSIDAKAPASTAASSFPEFYSLSLASCQWIWTLERLLLLNLSANFFEELEIATHNVTSAKYLDLSSNNITSVIPDNIGDHLSSDGFFFSLSKNNFHGSIPKSICKVDYPGVLDLSHNHLKGTIPDCLMMLSGNIPQNIPATCYLRTFDISENLLQGQIPLSLANCTGLEIVNIGDNQIEGTFPCHFQAISSLHVLVLRSNKLHGEIGCQHSPNTWQMLQIVDISSNNFSGTLPAKCITTWEAMKVNVDINRIQYPFLHSAGFLSYGRPYQDTVTVIVKGLEVELVKILIIFTSIDFSCNNFEGLIPDTLGALKGLHFLNLSNNAFSGPIPSSLGHLQQLESLDLSLNDLNGTIPPQLSDLTFISSLNLSYNTLEGSIPAVKQFLTFSASSFEGNAGLCGFQLGTNCSSPLGGNQSCKNPLEKTRSIAANGVEEESCVPTQSDTDDHGNNDDSKKWFYIGISLGFVVGFWIFCAPLALIKSWRLAYYHFWDKVLFSH</sequence>
<evidence type="ECO:0000256" key="10">
    <source>
        <dbReference type="ARBA" id="ARBA00023170"/>
    </source>
</evidence>
<dbReference type="Pfam" id="PF13855">
    <property type="entry name" value="LRR_8"/>
    <property type="match status" value="2"/>
</dbReference>
<keyword evidence="11" id="KW-0325">Glycoprotein</keyword>
<dbReference type="GO" id="GO:0005886">
    <property type="term" value="C:plasma membrane"/>
    <property type="evidence" value="ECO:0007669"/>
    <property type="project" value="UniProtKB-SubCell"/>
</dbReference>
<organism evidence="14 15">
    <name type="scientific">Eucalyptus globulus</name>
    <name type="common">Tasmanian blue gum</name>
    <dbReference type="NCBI Taxonomy" id="34317"/>
    <lineage>
        <taxon>Eukaryota</taxon>
        <taxon>Viridiplantae</taxon>
        <taxon>Streptophyta</taxon>
        <taxon>Embryophyta</taxon>
        <taxon>Tracheophyta</taxon>
        <taxon>Spermatophyta</taxon>
        <taxon>Magnoliopsida</taxon>
        <taxon>eudicotyledons</taxon>
        <taxon>Gunneridae</taxon>
        <taxon>Pentapetalae</taxon>
        <taxon>rosids</taxon>
        <taxon>malvids</taxon>
        <taxon>Myrtales</taxon>
        <taxon>Myrtaceae</taxon>
        <taxon>Myrtoideae</taxon>
        <taxon>Eucalypteae</taxon>
        <taxon>Eucalyptus</taxon>
    </lineage>
</organism>
<keyword evidence="5 12" id="KW-0812">Transmembrane</keyword>
<evidence type="ECO:0000256" key="9">
    <source>
        <dbReference type="ARBA" id="ARBA00023136"/>
    </source>
</evidence>
<keyword evidence="15" id="KW-1185">Reference proteome</keyword>
<evidence type="ECO:0000313" key="14">
    <source>
        <dbReference type="EMBL" id="KAL3753559.1"/>
    </source>
</evidence>
<evidence type="ECO:0000313" key="15">
    <source>
        <dbReference type="Proteomes" id="UP001634007"/>
    </source>
</evidence>
<accession>A0ABD3LP65</accession>
<evidence type="ECO:0000256" key="8">
    <source>
        <dbReference type="ARBA" id="ARBA00022989"/>
    </source>
</evidence>
<evidence type="ECO:0000256" key="4">
    <source>
        <dbReference type="ARBA" id="ARBA00022614"/>
    </source>
</evidence>
<keyword evidence="9 12" id="KW-0472">Membrane</keyword>
<evidence type="ECO:0000256" key="6">
    <source>
        <dbReference type="ARBA" id="ARBA00022729"/>
    </source>
</evidence>
<gene>
    <name evidence="14" type="ORF">ACJRO7_000895</name>
</gene>
<dbReference type="SUPFAM" id="SSF52058">
    <property type="entry name" value="L domain-like"/>
    <property type="match status" value="2"/>
</dbReference>
<comment type="similarity">
    <text evidence="2">Belongs to the RLP family.</text>
</comment>
<evidence type="ECO:0000256" key="1">
    <source>
        <dbReference type="ARBA" id="ARBA00004251"/>
    </source>
</evidence>
<reference evidence="14 15" key="1">
    <citation type="submission" date="2024-11" db="EMBL/GenBank/DDBJ databases">
        <title>Chromosome-level genome assembly of Eucalyptus globulus Labill. provides insights into its genome evolution.</title>
        <authorList>
            <person name="Li X."/>
        </authorList>
    </citation>
    <scope>NUCLEOTIDE SEQUENCE [LARGE SCALE GENOMIC DNA]</scope>
    <source>
        <strain evidence="14">CL2024</strain>
        <tissue evidence="14">Fresh tender leaves</tissue>
    </source>
</reference>
<protein>
    <recommendedName>
        <fullName evidence="16">Leucine-rich repeat-containing N-terminal plant-type domain-containing protein</fullName>
    </recommendedName>
</protein>
<dbReference type="InterPro" id="IPR003591">
    <property type="entry name" value="Leu-rich_rpt_typical-subtyp"/>
</dbReference>
<comment type="caution">
    <text evidence="14">The sequence shown here is derived from an EMBL/GenBank/DDBJ whole genome shotgun (WGS) entry which is preliminary data.</text>
</comment>
<feature type="signal peptide" evidence="13">
    <location>
        <begin position="1"/>
        <end position="25"/>
    </location>
</feature>
<keyword evidence="4" id="KW-0433">Leucine-rich repeat</keyword>
<evidence type="ECO:0008006" key="16">
    <source>
        <dbReference type="Google" id="ProtNLM"/>
    </source>
</evidence>
<evidence type="ECO:0000256" key="2">
    <source>
        <dbReference type="ARBA" id="ARBA00009592"/>
    </source>
</evidence>
<keyword evidence="8 12" id="KW-1133">Transmembrane helix</keyword>
<dbReference type="PRINTS" id="PR00019">
    <property type="entry name" value="LEURICHRPT"/>
</dbReference>
<evidence type="ECO:0000256" key="5">
    <source>
        <dbReference type="ARBA" id="ARBA00022692"/>
    </source>
</evidence>
<keyword evidence="6 13" id="KW-0732">Signal</keyword>
<keyword evidence="7" id="KW-0677">Repeat</keyword>
<dbReference type="Pfam" id="PF00560">
    <property type="entry name" value="LRR_1"/>
    <property type="match status" value="6"/>
</dbReference>
<evidence type="ECO:0000256" key="12">
    <source>
        <dbReference type="SAM" id="Phobius"/>
    </source>
</evidence>
<dbReference type="FunFam" id="3.80.10.10:FF:000095">
    <property type="entry name" value="LRR receptor-like serine/threonine-protein kinase GSO1"/>
    <property type="match status" value="1"/>
</dbReference>
<evidence type="ECO:0000256" key="7">
    <source>
        <dbReference type="ARBA" id="ARBA00022737"/>
    </source>
</evidence>
<dbReference type="SMART" id="SM00369">
    <property type="entry name" value="LRR_TYP"/>
    <property type="match status" value="8"/>
</dbReference>
<dbReference type="SUPFAM" id="SSF52047">
    <property type="entry name" value="RNI-like"/>
    <property type="match status" value="1"/>
</dbReference>
<dbReference type="FunFam" id="3.80.10.10:FF:000111">
    <property type="entry name" value="LRR receptor-like serine/threonine-protein kinase ERECTA"/>
    <property type="match status" value="1"/>
</dbReference>
<dbReference type="PANTHER" id="PTHR27000:SF803">
    <property type="entry name" value="RECEPTOR-LIKE PROTEIN 45"/>
    <property type="match status" value="1"/>
</dbReference>
<evidence type="ECO:0000256" key="11">
    <source>
        <dbReference type="ARBA" id="ARBA00023180"/>
    </source>
</evidence>
<feature type="transmembrane region" description="Helical" evidence="12">
    <location>
        <begin position="961"/>
        <end position="984"/>
    </location>
</feature>
<proteinExistence type="inferred from homology"/>
<feature type="chain" id="PRO_5044802681" description="Leucine-rich repeat-containing N-terminal plant-type domain-containing protein" evidence="13">
    <location>
        <begin position="26"/>
        <end position="1002"/>
    </location>
</feature>
<dbReference type="InterPro" id="IPR032675">
    <property type="entry name" value="LRR_dom_sf"/>
</dbReference>
<keyword evidence="3" id="KW-1003">Cell membrane</keyword>